<evidence type="ECO:0000313" key="2">
    <source>
        <dbReference type="Proteomes" id="UP000828390"/>
    </source>
</evidence>
<evidence type="ECO:0000313" key="1">
    <source>
        <dbReference type="EMBL" id="KAH3820796.1"/>
    </source>
</evidence>
<protein>
    <submittedName>
        <fullName evidence="1">Uncharacterized protein</fullName>
    </submittedName>
</protein>
<reference evidence="1" key="1">
    <citation type="journal article" date="2019" name="bioRxiv">
        <title>The Genome of the Zebra Mussel, Dreissena polymorpha: A Resource for Invasive Species Research.</title>
        <authorList>
            <person name="McCartney M.A."/>
            <person name="Auch B."/>
            <person name="Kono T."/>
            <person name="Mallez S."/>
            <person name="Zhang Y."/>
            <person name="Obille A."/>
            <person name="Becker A."/>
            <person name="Abrahante J.E."/>
            <person name="Garbe J."/>
            <person name="Badalamenti J.P."/>
            <person name="Herman A."/>
            <person name="Mangelson H."/>
            <person name="Liachko I."/>
            <person name="Sullivan S."/>
            <person name="Sone E.D."/>
            <person name="Koren S."/>
            <person name="Silverstein K.A.T."/>
            <person name="Beckman K.B."/>
            <person name="Gohl D.M."/>
        </authorList>
    </citation>
    <scope>NUCLEOTIDE SEQUENCE</scope>
    <source>
        <strain evidence="1">Duluth1</strain>
        <tissue evidence="1">Whole animal</tissue>
    </source>
</reference>
<dbReference type="EMBL" id="JAIWYP010000005">
    <property type="protein sequence ID" value="KAH3820796.1"/>
    <property type="molecule type" value="Genomic_DNA"/>
</dbReference>
<organism evidence="1 2">
    <name type="scientific">Dreissena polymorpha</name>
    <name type="common">Zebra mussel</name>
    <name type="synonym">Mytilus polymorpha</name>
    <dbReference type="NCBI Taxonomy" id="45954"/>
    <lineage>
        <taxon>Eukaryota</taxon>
        <taxon>Metazoa</taxon>
        <taxon>Spiralia</taxon>
        <taxon>Lophotrochozoa</taxon>
        <taxon>Mollusca</taxon>
        <taxon>Bivalvia</taxon>
        <taxon>Autobranchia</taxon>
        <taxon>Heteroconchia</taxon>
        <taxon>Euheterodonta</taxon>
        <taxon>Imparidentia</taxon>
        <taxon>Neoheterodontei</taxon>
        <taxon>Myida</taxon>
        <taxon>Dreissenoidea</taxon>
        <taxon>Dreissenidae</taxon>
        <taxon>Dreissena</taxon>
    </lineage>
</organism>
<keyword evidence="2" id="KW-1185">Reference proteome</keyword>
<dbReference type="AlphaFoldDB" id="A0A9D4GSS2"/>
<dbReference type="Proteomes" id="UP000828390">
    <property type="component" value="Unassembled WGS sequence"/>
</dbReference>
<proteinExistence type="predicted"/>
<sequence>MTDDADGAGNVAVLGTELTMTGSTLWATSSYPLYICTSFGNSASLLQSLHLIGRDCALPPPHLS</sequence>
<comment type="caution">
    <text evidence="1">The sequence shown here is derived from an EMBL/GenBank/DDBJ whole genome shotgun (WGS) entry which is preliminary data.</text>
</comment>
<accession>A0A9D4GSS2</accession>
<gene>
    <name evidence="1" type="ORF">DPMN_122545</name>
</gene>
<name>A0A9D4GSS2_DREPO</name>
<reference evidence="1" key="2">
    <citation type="submission" date="2020-11" db="EMBL/GenBank/DDBJ databases">
        <authorList>
            <person name="McCartney M.A."/>
            <person name="Auch B."/>
            <person name="Kono T."/>
            <person name="Mallez S."/>
            <person name="Becker A."/>
            <person name="Gohl D.M."/>
            <person name="Silverstein K.A.T."/>
            <person name="Koren S."/>
            <person name="Bechman K.B."/>
            <person name="Herman A."/>
            <person name="Abrahante J.E."/>
            <person name="Garbe J."/>
        </authorList>
    </citation>
    <scope>NUCLEOTIDE SEQUENCE</scope>
    <source>
        <strain evidence="1">Duluth1</strain>
        <tissue evidence="1">Whole animal</tissue>
    </source>
</reference>